<organism evidence="3 4">
    <name type="scientific">Endozoicomonas gorgoniicola</name>
    <dbReference type="NCBI Taxonomy" id="1234144"/>
    <lineage>
        <taxon>Bacteria</taxon>
        <taxon>Pseudomonadati</taxon>
        <taxon>Pseudomonadota</taxon>
        <taxon>Gammaproteobacteria</taxon>
        <taxon>Oceanospirillales</taxon>
        <taxon>Endozoicomonadaceae</taxon>
        <taxon>Endozoicomonas</taxon>
    </lineage>
</organism>
<feature type="compositionally biased region" description="Polar residues" evidence="1">
    <location>
        <begin position="222"/>
        <end position="251"/>
    </location>
</feature>
<gene>
    <name evidence="3" type="ORF">NX722_26460</name>
</gene>
<evidence type="ECO:0000313" key="4">
    <source>
        <dbReference type="Proteomes" id="UP001209854"/>
    </source>
</evidence>
<keyword evidence="2" id="KW-0732">Signal</keyword>
<feature type="compositionally biased region" description="Basic and acidic residues" evidence="1">
    <location>
        <begin position="289"/>
        <end position="298"/>
    </location>
</feature>
<feature type="chain" id="PRO_5045603368" evidence="2">
    <location>
        <begin position="23"/>
        <end position="333"/>
    </location>
</feature>
<reference evidence="3 4" key="1">
    <citation type="submission" date="2022-10" db="EMBL/GenBank/DDBJ databases">
        <title>High-quality genome sequences of two octocoral-associated bacteria, Endozoicomonas euniceicola EF212 and Endozoicomonas gorgoniicola PS125.</title>
        <authorList>
            <person name="Chiou Y.-J."/>
            <person name="Chen Y.-H."/>
        </authorList>
    </citation>
    <scope>NUCLEOTIDE SEQUENCE [LARGE SCALE GENOMIC DNA]</scope>
    <source>
        <strain evidence="3 4">PS125</strain>
    </source>
</reference>
<evidence type="ECO:0000256" key="1">
    <source>
        <dbReference type="SAM" id="MobiDB-lite"/>
    </source>
</evidence>
<keyword evidence="4" id="KW-1185">Reference proteome</keyword>
<feature type="signal peptide" evidence="2">
    <location>
        <begin position="1"/>
        <end position="22"/>
    </location>
</feature>
<feature type="region of interest" description="Disordered" evidence="1">
    <location>
        <begin position="289"/>
        <end position="333"/>
    </location>
</feature>
<dbReference type="EMBL" id="JAPFCC010000001">
    <property type="protein sequence ID" value="MCW7556107.1"/>
    <property type="molecule type" value="Genomic_DNA"/>
</dbReference>
<sequence>MRSCYFLWMLVIAGLISTQAYSKTNALDNFLLLHYSSHSGGFQHIPLPASTGDPNTYGPVIYNTEQNHSFAVTSLPGSPATTITLFFDDAVELVTFESGISVSVSQIRNNKYQVDINLSASKQVRTRAFSLIGTGTLDTEKNKVNGQPRQLKPLFHGLQREGGKKTTTTAEQWGHIVRYQGQLKSDLYSEQEAWLQQPTPSTAVVMVVIKKDAPAPTAANEGENTQSGSESGTGDQPPTSTQEAGPPINNSDGGGAYSPDELSFIIGQFGLLAVPCPDCGRVYILLPTEKKSETKDKTTTPQSCNSEVTEKGSSRDKKEDPDDPSGGKPSAVK</sequence>
<proteinExistence type="predicted"/>
<comment type="caution">
    <text evidence="3">The sequence shown here is derived from an EMBL/GenBank/DDBJ whole genome shotgun (WGS) entry which is preliminary data.</text>
</comment>
<protein>
    <submittedName>
        <fullName evidence="3">Uncharacterized protein</fullName>
    </submittedName>
</protein>
<accession>A0ABT3N396</accession>
<feature type="compositionally biased region" description="Basic and acidic residues" evidence="1">
    <location>
        <begin position="308"/>
        <end position="320"/>
    </location>
</feature>
<evidence type="ECO:0000313" key="3">
    <source>
        <dbReference type="EMBL" id="MCW7556107.1"/>
    </source>
</evidence>
<dbReference type="Proteomes" id="UP001209854">
    <property type="component" value="Unassembled WGS sequence"/>
</dbReference>
<name>A0ABT3N396_9GAMM</name>
<evidence type="ECO:0000256" key="2">
    <source>
        <dbReference type="SAM" id="SignalP"/>
    </source>
</evidence>
<feature type="region of interest" description="Disordered" evidence="1">
    <location>
        <begin position="214"/>
        <end position="256"/>
    </location>
</feature>
<dbReference type="RefSeq" id="WP_262565821.1">
    <property type="nucleotide sequence ID" value="NZ_JAPFCC010000001.1"/>
</dbReference>